<reference evidence="1 2" key="1">
    <citation type="submission" date="2015-12" db="EMBL/GenBank/DDBJ databases">
        <title>Genome comparisons provide insights into the role of secondary metabolites in the pathogenic phase of the Photorhabdus life cycle.</title>
        <authorList>
            <person name="Tobias N.J."/>
            <person name="Mishra B."/>
            <person name="Gupta D.K."/>
            <person name="Thines M."/>
            <person name="Stinear T.P."/>
            <person name="Bode H.B."/>
        </authorList>
    </citation>
    <scope>NUCLEOTIDE SEQUENCE [LARGE SCALE GENOMIC DNA]</scope>
    <source>
        <strain evidence="1 2">PB68.1</strain>
    </source>
</reference>
<evidence type="ECO:0000313" key="1">
    <source>
        <dbReference type="EMBL" id="OCQ51124.1"/>
    </source>
</evidence>
<dbReference type="EMBL" id="LOMY01000180">
    <property type="protein sequence ID" value="OCQ51124.1"/>
    <property type="molecule type" value="Genomic_DNA"/>
</dbReference>
<comment type="caution">
    <text evidence="1">The sequence shown here is derived from an EMBL/GenBank/DDBJ whole genome shotgun (WGS) entry which is preliminary data.</text>
</comment>
<organism evidence="1 2">
    <name type="scientific">Photorhabdus australis subsp. thailandensis</name>
    <dbReference type="NCBI Taxonomy" id="2805096"/>
    <lineage>
        <taxon>Bacteria</taxon>
        <taxon>Pseudomonadati</taxon>
        <taxon>Pseudomonadota</taxon>
        <taxon>Gammaproteobacteria</taxon>
        <taxon>Enterobacterales</taxon>
        <taxon>Morganellaceae</taxon>
        <taxon>Photorhabdus</taxon>
    </lineage>
</organism>
<dbReference type="InterPro" id="IPR013398">
    <property type="entry name" value="CRISPR-assoc_prot_Csy2"/>
</dbReference>
<accession>A0A1C0TZP3</accession>
<dbReference type="Pfam" id="PF09614">
    <property type="entry name" value="Cas_Csy2"/>
    <property type="match status" value="1"/>
</dbReference>
<dbReference type="PATRIC" id="fig|286156.4.peg.4248"/>
<dbReference type="Proteomes" id="UP000093476">
    <property type="component" value="Unassembled WGS sequence"/>
</dbReference>
<keyword evidence="2" id="KW-1185">Reference proteome</keyword>
<dbReference type="STRING" id="286156.Ppb6_03685"/>
<sequence length="127" mass="14317">MLGLIFLLLICGRIPTQENKQPEIGDPEYWEYVPKPDSGYLVPLMTGYQAILPLYSAEQVEKTRDLNIPYCFVEAIYGVGEWKSPHRINDILLFVKQGLIEDNSTLDVFSSYGLSSSATVPLVLTLF</sequence>
<evidence type="ECO:0000313" key="2">
    <source>
        <dbReference type="Proteomes" id="UP000093476"/>
    </source>
</evidence>
<proteinExistence type="predicted"/>
<name>A0A1C0TZP3_9GAMM</name>
<dbReference type="RefSeq" id="WP_065824319.1">
    <property type="nucleotide sequence ID" value="NZ_CAWMQZ010000180.1"/>
</dbReference>
<dbReference type="AlphaFoldDB" id="A0A1C0TZP3"/>
<gene>
    <name evidence="1" type="primary">csy2_2</name>
    <name evidence="1" type="ORF">Ppb6_03685</name>
</gene>
<protein>
    <submittedName>
        <fullName evidence="1">CRISPR-associated protein Csy2</fullName>
    </submittedName>
</protein>